<evidence type="ECO:0000313" key="2">
    <source>
        <dbReference type="EMBL" id="CEM19008.1"/>
    </source>
</evidence>
<feature type="compositionally biased region" description="Basic and acidic residues" evidence="1">
    <location>
        <begin position="130"/>
        <end position="139"/>
    </location>
</feature>
<feature type="region of interest" description="Disordered" evidence="1">
    <location>
        <begin position="1"/>
        <end position="27"/>
    </location>
</feature>
<sequence length="206" mass="23691">MTALALRSGGDATVASKEAERRRRTASRWTLVEPRSPFENTSDGLPHRDVALEDEDVSRTCEEHRGGGLLIQKSLITTIQFNIDRKILMSNKKKEDKDEENARENVEEEEEEAEEEEIKEEEEDEEEVEKAEVPSKDEGPSSFTPGRATKRGRTSLGEVLCVRERERERERETQIFYLLGLLRAARRAFVLRCNQLMRGPHSHPEE</sequence>
<feature type="compositionally biased region" description="Basic and acidic residues" evidence="1">
    <location>
        <begin position="92"/>
        <end position="105"/>
    </location>
</feature>
<name>A0A0G4FVF2_9ALVE</name>
<dbReference type="EMBL" id="CDMZ01000662">
    <property type="protein sequence ID" value="CEM19008.1"/>
    <property type="molecule type" value="Genomic_DNA"/>
</dbReference>
<gene>
    <name evidence="2" type="ORF">Cvel_500</name>
</gene>
<reference evidence="2" key="1">
    <citation type="submission" date="2014-11" db="EMBL/GenBank/DDBJ databases">
        <authorList>
            <person name="Otto D Thomas"/>
            <person name="Naeem Raeece"/>
        </authorList>
    </citation>
    <scope>NUCLEOTIDE SEQUENCE</scope>
</reference>
<dbReference type="VEuPathDB" id="CryptoDB:Cvel_500"/>
<feature type="region of interest" description="Disordered" evidence="1">
    <location>
        <begin position="92"/>
        <end position="150"/>
    </location>
</feature>
<organism evidence="2">
    <name type="scientific">Chromera velia CCMP2878</name>
    <dbReference type="NCBI Taxonomy" id="1169474"/>
    <lineage>
        <taxon>Eukaryota</taxon>
        <taxon>Sar</taxon>
        <taxon>Alveolata</taxon>
        <taxon>Colpodellida</taxon>
        <taxon>Chromeraceae</taxon>
        <taxon>Chromera</taxon>
    </lineage>
</organism>
<feature type="compositionally biased region" description="Acidic residues" evidence="1">
    <location>
        <begin position="106"/>
        <end position="129"/>
    </location>
</feature>
<evidence type="ECO:0000256" key="1">
    <source>
        <dbReference type="SAM" id="MobiDB-lite"/>
    </source>
</evidence>
<dbReference type="AlphaFoldDB" id="A0A0G4FVF2"/>
<protein>
    <submittedName>
        <fullName evidence="2">Uncharacterized protein</fullName>
    </submittedName>
</protein>
<accession>A0A0G4FVF2</accession>
<proteinExistence type="predicted"/>